<accession>A0AAY4CY43</accession>
<gene>
    <name evidence="3" type="primary">HMGXB3</name>
</gene>
<dbReference type="PANTHER" id="PTHR17609">
    <property type="entry name" value="HMG DOMAIN-CONTAINING PROTEIN 3"/>
    <property type="match status" value="1"/>
</dbReference>
<dbReference type="Proteomes" id="UP000694580">
    <property type="component" value="Chromosome 18"/>
</dbReference>
<organism evidence="3 4">
    <name type="scientific">Denticeps clupeoides</name>
    <name type="common">denticle herring</name>
    <dbReference type="NCBI Taxonomy" id="299321"/>
    <lineage>
        <taxon>Eukaryota</taxon>
        <taxon>Metazoa</taxon>
        <taxon>Chordata</taxon>
        <taxon>Craniata</taxon>
        <taxon>Vertebrata</taxon>
        <taxon>Euteleostomi</taxon>
        <taxon>Actinopterygii</taxon>
        <taxon>Neopterygii</taxon>
        <taxon>Teleostei</taxon>
        <taxon>Clupei</taxon>
        <taxon>Clupeiformes</taxon>
        <taxon>Denticipitoidei</taxon>
        <taxon>Denticipitidae</taxon>
        <taxon>Denticeps</taxon>
    </lineage>
</organism>
<evidence type="ECO:0000313" key="3">
    <source>
        <dbReference type="Ensembl" id="ENSDCDP00010038048.1"/>
    </source>
</evidence>
<evidence type="ECO:0000256" key="1">
    <source>
        <dbReference type="SAM" id="MobiDB-lite"/>
    </source>
</evidence>
<dbReference type="InterPro" id="IPR040648">
    <property type="entry name" value="HMGXB3_CxC4"/>
</dbReference>
<name>A0AAY4CY43_9TELE</name>
<reference evidence="3" key="3">
    <citation type="submission" date="2025-09" db="UniProtKB">
        <authorList>
            <consortium name="Ensembl"/>
        </authorList>
    </citation>
    <scope>IDENTIFICATION</scope>
</reference>
<feature type="compositionally biased region" description="Acidic residues" evidence="1">
    <location>
        <begin position="690"/>
        <end position="702"/>
    </location>
</feature>
<dbReference type="PANTHER" id="PTHR17609:SF2">
    <property type="entry name" value="HMG DOMAIN-CONTAINING PROTEIN 3"/>
    <property type="match status" value="1"/>
</dbReference>
<feature type="compositionally biased region" description="Basic and acidic residues" evidence="1">
    <location>
        <begin position="703"/>
        <end position="716"/>
    </location>
</feature>
<dbReference type="GeneTree" id="ENSGT00390000006983"/>
<dbReference type="Ensembl" id="ENSDCDT00010047646.1">
    <property type="protein sequence ID" value="ENSDCDP00010038048.1"/>
    <property type="gene ID" value="ENSDCDG00010024657.1"/>
</dbReference>
<dbReference type="Pfam" id="PF18717">
    <property type="entry name" value="CxC4"/>
    <property type="match status" value="1"/>
</dbReference>
<feature type="domain" description="HMG" evidence="2">
    <location>
        <begin position="140"/>
        <end position="251"/>
    </location>
</feature>
<reference evidence="3 4" key="1">
    <citation type="submission" date="2020-06" db="EMBL/GenBank/DDBJ databases">
        <authorList>
            <consortium name="Wellcome Sanger Institute Data Sharing"/>
        </authorList>
    </citation>
    <scope>NUCLEOTIDE SEQUENCE [LARGE SCALE GENOMIC DNA]</scope>
</reference>
<evidence type="ECO:0000259" key="2">
    <source>
        <dbReference type="Pfam" id="PF18717"/>
    </source>
</evidence>
<dbReference type="InterPro" id="IPR039598">
    <property type="entry name" value="HMGXB3"/>
</dbReference>
<protein>
    <recommendedName>
        <fullName evidence="2">HMG domain-containing protein</fullName>
    </recommendedName>
</protein>
<proteinExistence type="predicted"/>
<reference evidence="3" key="2">
    <citation type="submission" date="2025-08" db="UniProtKB">
        <authorList>
            <consortium name="Ensembl"/>
        </authorList>
    </citation>
    <scope>IDENTIFICATION</scope>
</reference>
<feature type="region of interest" description="Disordered" evidence="1">
    <location>
        <begin position="690"/>
        <end position="716"/>
    </location>
</feature>
<dbReference type="AlphaFoldDB" id="A0AAY4CY43"/>
<evidence type="ECO:0000313" key="4">
    <source>
        <dbReference type="Proteomes" id="UP000694580"/>
    </source>
</evidence>
<sequence length="716" mass="79747">MLPVRHNSGSNLDLGLSTARGRGRCKNPLCNYVYKNRHKPQHCPNCGWELSRAASRKSKIPASVEGVASLENVLDPYTPLTAAQKDIQRQNTLLLLRRSLQIPESEAELQDALALIQQLNSTQVVVTSSGDETSAQLQTGWPCFYEPPAELCSLCQYPLFKGGHGSAAGQEDCWLLTESHLQTATIQLKICINPQCLALHSLVDLYPGLFNVGNKLLVSVDLFFKIRNHIRLGHDPTLAALSVLQNVQNQQECNVDMQELQELLCSGYWAFESLTVRDYNDMICGVCGIAPKVEIAQRNTNNALLLHNVKFTWPDFAASDEVHVDEFWLTMENEALEQAAFPSSPPITRFDASIIAPFIPPLMRNSTVINTERDKIQSDECTGDLSMLVRLIHEGRLSPENLFDDQTHDELMSVLQSCGVPVSPDSSKNELIHRVCSLYTHIQNGQATGSQPPHHMTAGKLSKLCPHQVVCGSKYMVRNETARDHVDLLLSSRFWPPVYITDAAQQVALCTDVLYPELGLQMWGRNQGCFSDPMGKAEYVSCEELQDQLYSVDLMAVETPQVHPVTKSPSRWIVSPAGSLSADRHPHHNMALCRELEAYTGLVEELHSNSDLEADGLTEEAPPSVNAVRRRALTFDSAAYYYLYNRLLDFLLSREVVSAQIAQVLSACQPGEVVIRDALYRLGVAQINTENEEDEEEVEETGVELKSDLKEELVLD</sequence>
<keyword evidence="4" id="KW-1185">Reference proteome</keyword>